<dbReference type="InterPro" id="IPR036891">
    <property type="entry name" value="Signal_recog_part_SRP54_M_sf"/>
</dbReference>
<name>A0A645J5K3_9ZZZZ</name>
<evidence type="ECO:0000313" key="2">
    <source>
        <dbReference type="EMBL" id="MPN58928.1"/>
    </source>
</evidence>
<proteinExistence type="predicted"/>
<dbReference type="AlphaFoldDB" id="A0A645J5K3"/>
<comment type="caution">
    <text evidence="2">The sequence shown here is derived from an EMBL/GenBank/DDBJ whole genome shotgun (WGS) entry which is preliminary data.</text>
</comment>
<dbReference type="GO" id="GO:0048500">
    <property type="term" value="C:signal recognition particle"/>
    <property type="evidence" value="ECO:0007669"/>
    <property type="project" value="InterPro"/>
</dbReference>
<dbReference type="Gene3D" id="1.10.260.30">
    <property type="entry name" value="Signal recognition particle, SRP54 subunit, M-domain"/>
    <property type="match status" value="1"/>
</dbReference>
<organism evidence="2">
    <name type="scientific">bioreactor metagenome</name>
    <dbReference type="NCBI Taxonomy" id="1076179"/>
    <lineage>
        <taxon>unclassified sequences</taxon>
        <taxon>metagenomes</taxon>
        <taxon>ecological metagenomes</taxon>
    </lineage>
</organism>
<dbReference type="GO" id="GO:0006614">
    <property type="term" value="P:SRP-dependent cotranslational protein targeting to membrane"/>
    <property type="evidence" value="ECO:0007669"/>
    <property type="project" value="InterPro"/>
</dbReference>
<dbReference type="PANTHER" id="PTHR11564:SF5">
    <property type="entry name" value="SIGNAL RECOGNITION PARTICLE SUBUNIT SRP54"/>
    <property type="match status" value="1"/>
</dbReference>
<dbReference type="InterPro" id="IPR004125">
    <property type="entry name" value="Signal_recog_particle_SRP54_M"/>
</dbReference>
<dbReference type="GO" id="GO:0005525">
    <property type="term" value="F:GTP binding"/>
    <property type="evidence" value="ECO:0007669"/>
    <property type="project" value="InterPro"/>
</dbReference>
<reference evidence="2" key="1">
    <citation type="submission" date="2019-08" db="EMBL/GenBank/DDBJ databases">
        <authorList>
            <person name="Kucharzyk K."/>
            <person name="Murdoch R.W."/>
            <person name="Higgins S."/>
            <person name="Loffler F."/>
        </authorList>
    </citation>
    <scope>NUCLEOTIDE SEQUENCE</scope>
</reference>
<dbReference type="GO" id="GO:0003924">
    <property type="term" value="F:GTPase activity"/>
    <property type="evidence" value="ECO:0007669"/>
    <property type="project" value="InterPro"/>
</dbReference>
<dbReference type="GO" id="GO:0008312">
    <property type="term" value="F:7S RNA binding"/>
    <property type="evidence" value="ECO:0007669"/>
    <property type="project" value="InterPro"/>
</dbReference>
<dbReference type="Pfam" id="PF02978">
    <property type="entry name" value="SRP_SPB"/>
    <property type="match status" value="1"/>
</dbReference>
<dbReference type="SUPFAM" id="SSF47446">
    <property type="entry name" value="Signal peptide-binding domain"/>
    <property type="match status" value="1"/>
</dbReference>
<evidence type="ECO:0000259" key="1">
    <source>
        <dbReference type="Pfam" id="PF02978"/>
    </source>
</evidence>
<protein>
    <submittedName>
        <fullName evidence="2">Signal recognition particle protein</fullName>
    </submittedName>
</protein>
<accession>A0A645J5K3</accession>
<gene>
    <name evidence="2" type="primary">ffh_50</name>
    <name evidence="2" type="ORF">SDC9_206644</name>
</gene>
<dbReference type="EMBL" id="VSSQ01132306">
    <property type="protein sequence ID" value="MPN58928.1"/>
    <property type="molecule type" value="Genomic_DNA"/>
</dbReference>
<dbReference type="InterPro" id="IPR022941">
    <property type="entry name" value="SRP54"/>
</dbReference>
<feature type="domain" description="Signal recognition particle SRP54 subunit M-domain" evidence="1">
    <location>
        <begin position="1"/>
        <end position="75"/>
    </location>
</feature>
<sequence>MIPGLGGNKKLKGLKVDEKELVFTEAIIQSMTKKERINPSIINGSRRKRIAAGSGTSVQRVNQLLKQYDDMKKMMKKFSSMEKMMGKKKGLKGIGGMGNLKLPF</sequence>
<dbReference type="PANTHER" id="PTHR11564">
    <property type="entry name" value="SIGNAL RECOGNITION PARTICLE 54K PROTEIN SRP54"/>
    <property type="match status" value="1"/>
</dbReference>